<evidence type="ECO:0000313" key="3">
    <source>
        <dbReference type="Proteomes" id="UP001337655"/>
    </source>
</evidence>
<dbReference type="GO" id="GO:0004842">
    <property type="term" value="F:ubiquitin-protein transferase activity"/>
    <property type="evidence" value="ECO:0007669"/>
    <property type="project" value="InterPro"/>
</dbReference>
<organism evidence="2 3">
    <name type="scientific">Saxophila tyrrhenica</name>
    <dbReference type="NCBI Taxonomy" id="1690608"/>
    <lineage>
        <taxon>Eukaryota</taxon>
        <taxon>Fungi</taxon>
        <taxon>Dikarya</taxon>
        <taxon>Ascomycota</taxon>
        <taxon>Pezizomycotina</taxon>
        <taxon>Dothideomycetes</taxon>
        <taxon>Dothideomycetidae</taxon>
        <taxon>Mycosphaerellales</taxon>
        <taxon>Extremaceae</taxon>
        <taxon>Saxophila</taxon>
    </lineage>
</organism>
<keyword evidence="3" id="KW-1185">Reference proteome</keyword>
<reference evidence="2 3" key="1">
    <citation type="submission" date="2023-08" db="EMBL/GenBank/DDBJ databases">
        <title>Black Yeasts Isolated from many extreme environments.</title>
        <authorList>
            <person name="Coleine C."/>
            <person name="Stajich J.E."/>
            <person name="Selbmann L."/>
        </authorList>
    </citation>
    <scope>NUCLEOTIDE SEQUENCE [LARGE SCALE GENOMIC DNA]</scope>
    <source>
        <strain evidence="2 3">CCFEE 5935</strain>
    </source>
</reference>
<dbReference type="GeneID" id="89925471"/>
<dbReference type="CDD" id="cd20335">
    <property type="entry name" value="BRcat_RBR"/>
    <property type="match status" value="1"/>
</dbReference>
<dbReference type="SUPFAM" id="SSF57850">
    <property type="entry name" value="RING/U-box"/>
    <property type="match status" value="1"/>
</dbReference>
<dbReference type="InterPro" id="IPR031127">
    <property type="entry name" value="E3_UB_ligase_RBR"/>
</dbReference>
<sequence length="424" mass="47213">MALPEQPSSDIDQQTLRTIMELQLEDLELLASRSKGKQREGTTTDAHVAMQIYIEDLQTCDTTMTNREAAQAVAELCKQELQVAQDRRLAKRLSVGQKSSASHLPGRDRRRVRFEEGIPQISRVPGMTVAASALVPLDLPPAYPGHQCVACKEDRQLVVTAPCRHRHQYCRACIVKLFELAIQDDSLFPPRCDGSTVPIDSARPFLSLDLLRRYENKLEERKADDRTYCHNTFCAVFIPPSEINDDVGRCTACNATTCTFCKSKSHSGGCPTDAESLQLKRMAERKQWQQCYACKAYIQLETGCNHITVEDVVVEHNSAMSAARSGRHVAASSGTSDVSTIADAAVETRTEATTHISLANTEVQQRSATMASRWEWNQVPAPLKMPHSSQSKDSDGGHDGNMRQTVRPTIPPWQMIAVRRHLAW</sequence>
<accession>A0AAV9PBW6</accession>
<dbReference type="Proteomes" id="UP001337655">
    <property type="component" value="Unassembled WGS sequence"/>
</dbReference>
<evidence type="ECO:0000256" key="1">
    <source>
        <dbReference type="SAM" id="MobiDB-lite"/>
    </source>
</evidence>
<protein>
    <recommendedName>
        <fullName evidence="4">IBR domain-containing protein</fullName>
    </recommendedName>
</protein>
<feature type="compositionally biased region" description="Basic and acidic residues" evidence="1">
    <location>
        <begin position="390"/>
        <end position="401"/>
    </location>
</feature>
<feature type="region of interest" description="Disordered" evidence="1">
    <location>
        <begin position="381"/>
        <end position="406"/>
    </location>
</feature>
<evidence type="ECO:0008006" key="4">
    <source>
        <dbReference type="Google" id="ProtNLM"/>
    </source>
</evidence>
<comment type="caution">
    <text evidence="2">The sequence shown here is derived from an EMBL/GenBank/DDBJ whole genome shotgun (WGS) entry which is preliminary data.</text>
</comment>
<gene>
    <name evidence="2" type="ORF">LTR77_004125</name>
</gene>
<proteinExistence type="predicted"/>
<dbReference type="AlphaFoldDB" id="A0AAV9PBW6"/>
<dbReference type="PANTHER" id="PTHR11685">
    <property type="entry name" value="RBR FAMILY RING FINGER AND IBR DOMAIN-CONTAINING"/>
    <property type="match status" value="1"/>
</dbReference>
<evidence type="ECO:0000313" key="2">
    <source>
        <dbReference type="EMBL" id="KAK5170981.1"/>
    </source>
</evidence>
<dbReference type="EMBL" id="JAVRRT010000006">
    <property type="protein sequence ID" value="KAK5170981.1"/>
    <property type="molecule type" value="Genomic_DNA"/>
</dbReference>
<name>A0AAV9PBW6_9PEZI</name>
<dbReference type="RefSeq" id="XP_064660009.1">
    <property type="nucleotide sequence ID" value="XM_064801379.1"/>
</dbReference>
<dbReference type="GO" id="GO:0016567">
    <property type="term" value="P:protein ubiquitination"/>
    <property type="evidence" value="ECO:0007669"/>
    <property type="project" value="InterPro"/>
</dbReference>